<reference evidence="4" key="1">
    <citation type="submission" date="2024-03" db="EMBL/GenBank/DDBJ databases">
        <title>WGS assembly of Saponaria officinalis var. Norfolk2.</title>
        <authorList>
            <person name="Jenkins J."/>
            <person name="Shu S."/>
            <person name="Grimwood J."/>
            <person name="Barry K."/>
            <person name="Goodstein D."/>
            <person name="Schmutz J."/>
            <person name="Leebens-Mack J."/>
            <person name="Osbourn A."/>
        </authorList>
    </citation>
    <scope>NUCLEOTIDE SEQUENCE [LARGE SCALE GENOMIC DNA]</scope>
    <source>
        <strain evidence="4">JIC</strain>
    </source>
</reference>
<comment type="caution">
    <text evidence="4">The sequence shown here is derived from an EMBL/GenBank/DDBJ whole genome shotgun (WGS) entry which is preliminary data.</text>
</comment>
<dbReference type="Gene3D" id="1.20.58.2010">
    <property type="entry name" value="PRONE domain, subdomain 1"/>
    <property type="match status" value="1"/>
</dbReference>
<dbReference type="EMBL" id="JBDFQZ010000009">
    <property type="protein sequence ID" value="KAK9689911.1"/>
    <property type="molecule type" value="Genomic_DNA"/>
</dbReference>
<dbReference type="PROSITE" id="PS51334">
    <property type="entry name" value="PRONE"/>
    <property type="match status" value="1"/>
</dbReference>
<name>A0AAW1IKM7_SAPOF</name>
<keyword evidence="5" id="KW-1185">Reference proteome</keyword>
<evidence type="ECO:0000256" key="2">
    <source>
        <dbReference type="PROSITE-ProRule" id="PRU00663"/>
    </source>
</evidence>
<dbReference type="PANTHER" id="PTHR33101">
    <property type="entry name" value="ROP GUANINE NUCLEOTIDE EXCHANGE FACTOR 1"/>
    <property type="match status" value="1"/>
</dbReference>
<keyword evidence="1 2" id="KW-0344">Guanine-nucleotide releasing factor</keyword>
<dbReference type="FunFam" id="1.20.58.2010:FF:000003">
    <property type="entry name" value="Rop guanine nucleotide exchange factor 14"/>
    <property type="match status" value="1"/>
</dbReference>
<evidence type="ECO:0000259" key="3">
    <source>
        <dbReference type="PROSITE" id="PS51334"/>
    </source>
</evidence>
<dbReference type="GO" id="GO:0005085">
    <property type="term" value="F:guanyl-nucleotide exchange factor activity"/>
    <property type="evidence" value="ECO:0007669"/>
    <property type="project" value="UniProtKB-UniRule"/>
</dbReference>
<feature type="domain" description="PRONE" evidence="3">
    <location>
        <begin position="65"/>
        <end position="281"/>
    </location>
</feature>
<dbReference type="Pfam" id="PF03759">
    <property type="entry name" value="PRONE"/>
    <property type="match status" value="1"/>
</dbReference>
<evidence type="ECO:0000313" key="5">
    <source>
        <dbReference type="Proteomes" id="UP001443914"/>
    </source>
</evidence>
<evidence type="ECO:0000313" key="4">
    <source>
        <dbReference type="EMBL" id="KAK9689911.1"/>
    </source>
</evidence>
<gene>
    <name evidence="4" type="ORF">RND81_09G090300</name>
</gene>
<dbReference type="Proteomes" id="UP001443914">
    <property type="component" value="Unassembled WGS sequence"/>
</dbReference>
<dbReference type="AlphaFoldDB" id="A0AAW1IKM7"/>
<organism evidence="4 5">
    <name type="scientific">Saponaria officinalis</name>
    <name type="common">Common soapwort</name>
    <name type="synonym">Lychnis saponaria</name>
    <dbReference type="NCBI Taxonomy" id="3572"/>
    <lineage>
        <taxon>Eukaryota</taxon>
        <taxon>Viridiplantae</taxon>
        <taxon>Streptophyta</taxon>
        <taxon>Embryophyta</taxon>
        <taxon>Tracheophyta</taxon>
        <taxon>Spermatophyta</taxon>
        <taxon>Magnoliopsida</taxon>
        <taxon>eudicotyledons</taxon>
        <taxon>Gunneridae</taxon>
        <taxon>Pentapetalae</taxon>
        <taxon>Caryophyllales</taxon>
        <taxon>Caryophyllaceae</taxon>
        <taxon>Caryophylleae</taxon>
        <taxon>Saponaria</taxon>
    </lineage>
</organism>
<sequence length="281" mass="31084">MRDRLVYMGSTFRTVGIDPDEMGIITYDGLESCILNSQSYVNTNTISGKSGYSIKSSEEEETSFSGAYVTRFSDVEAMKETFSKLLLGEDITGGCKGKTSAVAISNAITNLAASVFGELWKLQPLSEEVKAKWIKEMNWLLSPTNYMVELVPAKQSGTNGSTFKIMMPKARADIHVNIPALLKIDSMLIEVLDSMVGTKFRYTVGNVRKESGGESVSVKSSKRWWFPYPRVPAGGISETARKKLIYQGNLVHQVFKAAKTINENVLLEMTVTKAICIFRPT</sequence>
<evidence type="ECO:0000256" key="1">
    <source>
        <dbReference type="ARBA" id="ARBA00022658"/>
    </source>
</evidence>
<dbReference type="InterPro" id="IPR005512">
    <property type="entry name" value="PRONE_dom"/>
</dbReference>
<dbReference type="InterPro" id="IPR038937">
    <property type="entry name" value="RopGEF"/>
</dbReference>
<proteinExistence type="predicted"/>
<protein>
    <recommendedName>
        <fullName evidence="3">PRONE domain-containing protein</fullName>
    </recommendedName>
</protein>
<accession>A0AAW1IKM7</accession>
<dbReference type="PANTHER" id="PTHR33101:SF2">
    <property type="entry name" value="ROP GUANINE NUCLEOTIDE EXCHANGE FACTOR 14"/>
    <property type="match status" value="1"/>
</dbReference>